<dbReference type="CDD" id="cd02022">
    <property type="entry name" value="DPCK"/>
    <property type="match status" value="1"/>
</dbReference>
<dbReference type="NCBIfam" id="TIGR00152">
    <property type="entry name" value="dephospho-CoA kinase"/>
    <property type="match status" value="1"/>
</dbReference>
<evidence type="ECO:0000256" key="4">
    <source>
        <dbReference type="ARBA" id="ARBA00022993"/>
    </source>
</evidence>
<dbReference type="Gene3D" id="3.40.50.300">
    <property type="entry name" value="P-loop containing nucleotide triphosphate hydrolases"/>
    <property type="match status" value="1"/>
</dbReference>
<dbReference type="AlphaFoldDB" id="A0A1H3YES1"/>
<dbReference type="EMBL" id="FNQK01000006">
    <property type="protein sequence ID" value="SEA09514.1"/>
    <property type="molecule type" value="Genomic_DNA"/>
</dbReference>
<dbReference type="UniPathway" id="UPA00241">
    <property type="reaction ID" value="UER00356"/>
</dbReference>
<keyword evidence="5 7" id="KW-0418">Kinase</keyword>
<evidence type="ECO:0000313" key="7">
    <source>
        <dbReference type="EMBL" id="SEA09514.1"/>
    </source>
</evidence>
<comment type="function">
    <text evidence="5">Catalyzes the phosphorylation of the 3'-hydroxyl group of dephosphocoenzyme A to form coenzyme A.</text>
</comment>
<dbReference type="EC" id="2.7.1.24" evidence="5 6"/>
<evidence type="ECO:0000256" key="6">
    <source>
        <dbReference type="NCBIfam" id="TIGR00152"/>
    </source>
</evidence>
<dbReference type="GO" id="GO:0004140">
    <property type="term" value="F:dephospho-CoA kinase activity"/>
    <property type="evidence" value="ECO:0007669"/>
    <property type="project" value="UniProtKB-UniRule"/>
</dbReference>
<dbReference type="PANTHER" id="PTHR10695">
    <property type="entry name" value="DEPHOSPHO-COA KINASE-RELATED"/>
    <property type="match status" value="1"/>
</dbReference>
<organism evidence="7 8">
    <name type="scientific">Bizionia paragorgiae</name>
    <dbReference type="NCBI Taxonomy" id="283786"/>
    <lineage>
        <taxon>Bacteria</taxon>
        <taxon>Pseudomonadati</taxon>
        <taxon>Bacteroidota</taxon>
        <taxon>Flavobacteriia</taxon>
        <taxon>Flavobacteriales</taxon>
        <taxon>Flavobacteriaceae</taxon>
        <taxon>Bizionia</taxon>
    </lineage>
</organism>
<keyword evidence="3 5" id="KW-0067">ATP-binding</keyword>
<keyword evidence="8" id="KW-1185">Reference proteome</keyword>
<dbReference type="RefSeq" id="WP_092133281.1">
    <property type="nucleotide sequence ID" value="NZ_FNQK01000006.1"/>
</dbReference>
<evidence type="ECO:0000256" key="3">
    <source>
        <dbReference type="ARBA" id="ARBA00022840"/>
    </source>
</evidence>
<dbReference type="GO" id="GO:0005737">
    <property type="term" value="C:cytoplasm"/>
    <property type="evidence" value="ECO:0007669"/>
    <property type="project" value="UniProtKB-SubCell"/>
</dbReference>
<keyword evidence="2 5" id="KW-0547">Nucleotide-binding</keyword>
<sequence length="194" mass="21835">MKTVVLTGGIGSGKTTVAKMFAALGVPIYIADDEAKKLMVNSVVIKQKLTALFGEEAYIDNALNRPFLAKAIFNDKALLEQMNAIVHPEVGAHFEIWKAEQNAPYVIKEAAIIFENGSYKHYDCIITVHAPEAIKIERVLQRDDTSEEKIKAIMKNQWSDSEKIKRSHYVIENLNLDDTRLQVSEIHAKLLKLK</sequence>
<name>A0A1H3YES1_BIZPA</name>
<dbReference type="OrthoDB" id="9812943at2"/>
<comment type="subcellular location">
    <subcellularLocation>
        <location evidence="5">Cytoplasm</location>
    </subcellularLocation>
</comment>
<keyword evidence="5" id="KW-0808">Transferase</keyword>
<dbReference type="InterPro" id="IPR027417">
    <property type="entry name" value="P-loop_NTPase"/>
</dbReference>
<evidence type="ECO:0000256" key="5">
    <source>
        <dbReference type="HAMAP-Rule" id="MF_00376"/>
    </source>
</evidence>
<keyword evidence="5" id="KW-0963">Cytoplasm</keyword>
<proteinExistence type="inferred from homology"/>
<dbReference type="Proteomes" id="UP000198846">
    <property type="component" value="Unassembled WGS sequence"/>
</dbReference>
<evidence type="ECO:0000256" key="2">
    <source>
        <dbReference type="ARBA" id="ARBA00022741"/>
    </source>
</evidence>
<dbReference type="STRING" id="283786.SAMN04487990_106149"/>
<dbReference type="Pfam" id="PF01121">
    <property type="entry name" value="CoaE"/>
    <property type="match status" value="1"/>
</dbReference>
<dbReference type="GO" id="GO:0005524">
    <property type="term" value="F:ATP binding"/>
    <property type="evidence" value="ECO:0007669"/>
    <property type="project" value="UniProtKB-UniRule"/>
</dbReference>
<comment type="similarity">
    <text evidence="1 5">Belongs to the CoaE family.</text>
</comment>
<evidence type="ECO:0000256" key="1">
    <source>
        <dbReference type="ARBA" id="ARBA00009018"/>
    </source>
</evidence>
<comment type="pathway">
    <text evidence="5">Cofactor biosynthesis; coenzyme A biosynthesis; CoA from (R)-pantothenate: step 5/5.</text>
</comment>
<feature type="binding site" evidence="5">
    <location>
        <begin position="11"/>
        <end position="16"/>
    </location>
    <ligand>
        <name>ATP</name>
        <dbReference type="ChEBI" id="CHEBI:30616"/>
    </ligand>
</feature>
<protein>
    <recommendedName>
        <fullName evidence="5 6">Dephospho-CoA kinase</fullName>
        <ecNumber evidence="5 6">2.7.1.24</ecNumber>
    </recommendedName>
    <alternativeName>
        <fullName evidence="5">Dephosphocoenzyme A kinase</fullName>
    </alternativeName>
</protein>
<evidence type="ECO:0000313" key="8">
    <source>
        <dbReference type="Proteomes" id="UP000198846"/>
    </source>
</evidence>
<comment type="catalytic activity">
    <reaction evidence="5">
        <text>3'-dephospho-CoA + ATP = ADP + CoA + H(+)</text>
        <dbReference type="Rhea" id="RHEA:18245"/>
        <dbReference type="ChEBI" id="CHEBI:15378"/>
        <dbReference type="ChEBI" id="CHEBI:30616"/>
        <dbReference type="ChEBI" id="CHEBI:57287"/>
        <dbReference type="ChEBI" id="CHEBI:57328"/>
        <dbReference type="ChEBI" id="CHEBI:456216"/>
        <dbReference type="EC" id="2.7.1.24"/>
    </reaction>
</comment>
<dbReference type="GO" id="GO:0015937">
    <property type="term" value="P:coenzyme A biosynthetic process"/>
    <property type="evidence" value="ECO:0007669"/>
    <property type="project" value="UniProtKB-UniRule"/>
</dbReference>
<keyword evidence="4 5" id="KW-0173">Coenzyme A biosynthesis</keyword>
<dbReference type="PROSITE" id="PS51219">
    <property type="entry name" value="DPCK"/>
    <property type="match status" value="1"/>
</dbReference>
<accession>A0A1H3YES1</accession>
<dbReference type="HAMAP" id="MF_00376">
    <property type="entry name" value="Dephospho_CoA_kinase"/>
    <property type="match status" value="1"/>
</dbReference>
<dbReference type="SUPFAM" id="SSF52540">
    <property type="entry name" value="P-loop containing nucleoside triphosphate hydrolases"/>
    <property type="match status" value="1"/>
</dbReference>
<dbReference type="PANTHER" id="PTHR10695:SF46">
    <property type="entry name" value="BIFUNCTIONAL COENZYME A SYNTHASE-RELATED"/>
    <property type="match status" value="1"/>
</dbReference>
<reference evidence="7 8" key="1">
    <citation type="submission" date="2016-10" db="EMBL/GenBank/DDBJ databases">
        <authorList>
            <person name="de Groot N.N."/>
        </authorList>
    </citation>
    <scope>NUCLEOTIDE SEQUENCE [LARGE SCALE GENOMIC DNA]</scope>
    <source>
        <strain evidence="7 8">DSM 23842</strain>
    </source>
</reference>
<gene>
    <name evidence="5" type="primary">coaE</name>
    <name evidence="7" type="ORF">SAMN04487990_106149</name>
</gene>
<dbReference type="InterPro" id="IPR001977">
    <property type="entry name" value="Depp_CoAkinase"/>
</dbReference>